<proteinExistence type="predicted"/>
<reference evidence="1" key="2">
    <citation type="journal article" date="2015" name="Fish Shellfish Immunol.">
        <title>Early steps in the European eel (Anguilla anguilla)-Vibrio vulnificus interaction in the gills: Role of the RtxA13 toxin.</title>
        <authorList>
            <person name="Callol A."/>
            <person name="Pajuelo D."/>
            <person name="Ebbesson L."/>
            <person name="Teles M."/>
            <person name="MacKenzie S."/>
            <person name="Amaro C."/>
        </authorList>
    </citation>
    <scope>NUCLEOTIDE SEQUENCE</scope>
</reference>
<accession>A0A0E9PC63</accession>
<name>A0A0E9PC63_ANGAN</name>
<reference evidence="1" key="1">
    <citation type="submission" date="2014-11" db="EMBL/GenBank/DDBJ databases">
        <authorList>
            <person name="Amaro Gonzalez C."/>
        </authorList>
    </citation>
    <scope>NUCLEOTIDE SEQUENCE</scope>
</reference>
<organism evidence="1">
    <name type="scientific">Anguilla anguilla</name>
    <name type="common">European freshwater eel</name>
    <name type="synonym">Muraena anguilla</name>
    <dbReference type="NCBI Taxonomy" id="7936"/>
    <lineage>
        <taxon>Eukaryota</taxon>
        <taxon>Metazoa</taxon>
        <taxon>Chordata</taxon>
        <taxon>Craniata</taxon>
        <taxon>Vertebrata</taxon>
        <taxon>Euteleostomi</taxon>
        <taxon>Actinopterygii</taxon>
        <taxon>Neopterygii</taxon>
        <taxon>Teleostei</taxon>
        <taxon>Anguilliformes</taxon>
        <taxon>Anguillidae</taxon>
        <taxon>Anguilla</taxon>
    </lineage>
</organism>
<protein>
    <submittedName>
        <fullName evidence="1">Uncharacterized protein</fullName>
    </submittedName>
</protein>
<sequence length="60" mass="7141">MFLSPQQLRNTRLKPGPEQKFCIHCKNIFLIYVILGNVLQNHRPFAPHRCVPIVVKYIYF</sequence>
<dbReference type="AlphaFoldDB" id="A0A0E9PC63"/>
<evidence type="ECO:0000313" key="1">
    <source>
        <dbReference type="EMBL" id="JAH02236.1"/>
    </source>
</evidence>
<dbReference type="EMBL" id="GBXM01106341">
    <property type="protein sequence ID" value="JAH02236.1"/>
    <property type="molecule type" value="Transcribed_RNA"/>
</dbReference>